<protein>
    <submittedName>
        <fullName evidence="2">Uncharacterized protein</fullName>
    </submittedName>
</protein>
<evidence type="ECO:0000313" key="2">
    <source>
        <dbReference type="EMBL" id="JAH75676.1"/>
    </source>
</evidence>
<sequence>MALKDFGEVNYAFLIFHLCIYFTITKLRAILGGRGR</sequence>
<reference evidence="2" key="2">
    <citation type="journal article" date="2015" name="Fish Shellfish Immunol.">
        <title>Early steps in the European eel (Anguilla anguilla)-Vibrio vulnificus interaction in the gills: Role of the RtxA13 toxin.</title>
        <authorList>
            <person name="Callol A."/>
            <person name="Pajuelo D."/>
            <person name="Ebbesson L."/>
            <person name="Teles M."/>
            <person name="MacKenzie S."/>
            <person name="Amaro C."/>
        </authorList>
    </citation>
    <scope>NUCLEOTIDE SEQUENCE</scope>
</reference>
<keyword evidence="1" id="KW-1133">Transmembrane helix</keyword>
<organism evidence="2">
    <name type="scientific">Anguilla anguilla</name>
    <name type="common">European freshwater eel</name>
    <name type="synonym">Muraena anguilla</name>
    <dbReference type="NCBI Taxonomy" id="7936"/>
    <lineage>
        <taxon>Eukaryota</taxon>
        <taxon>Metazoa</taxon>
        <taxon>Chordata</taxon>
        <taxon>Craniata</taxon>
        <taxon>Vertebrata</taxon>
        <taxon>Euteleostomi</taxon>
        <taxon>Actinopterygii</taxon>
        <taxon>Neopterygii</taxon>
        <taxon>Teleostei</taxon>
        <taxon>Anguilliformes</taxon>
        <taxon>Anguillidae</taxon>
        <taxon>Anguilla</taxon>
    </lineage>
</organism>
<dbReference type="AlphaFoldDB" id="A0A0E9VCC7"/>
<proteinExistence type="predicted"/>
<evidence type="ECO:0000256" key="1">
    <source>
        <dbReference type="SAM" id="Phobius"/>
    </source>
</evidence>
<feature type="transmembrane region" description="Helical" evidence="1">
    <location>
        <begin position="12"/>
        <end position="31"/>
    </location>
</feature>
<keyword evidence="1" id="KW-0812">Transmembrane</keyword>
<reference evidence="2" key="1">
    <citation type="submission" date="2014-11" db="EMBL/GenBank/DDBJ databases">
        <authorList>
            <person name="Amaro Gonzalez C."/>
        </authorList>
    </citation>
    <scope>NUCLEOTIDE SEQUENCE</scope>
</reference>
<accession>A0A0E9VCC7</accession>
<name>A0A0E9VCC7_ANGAN</name>
<dbReference type="EMBL" id="GBXM01032901">
    <property type="protein sequence ID" value="JAH75676.1"/>
    <property type="molecule type" value="Transcribed_RNA"/>
</dbReference>
<keyword evidence="1" id="KW-0472">Membrane</keyword>